<evidence type="ECO:0000256" key="1">
    <source>
        <dbReference type="ARBA" id="ARBA00001206"/>
    </source>
</evidence>
<evidence type="ECO:0000256" key="11">
    <source>
        <dbReference type="ARBA" id="ARBA00022777"/>
    </source>
</evidence>
<evidence type="ECO:0000256" key="13">
    <source>
        <dbReference type="ARBA" id="ARBA00022958"/>
    </source>
</evidence>
<evidence type="ECO:0000256" key="7">
    <source>
        <dbReference type="ARBA" id="ARBA00012102"/>
    </source>
</evidence>
<evidence type="ECO:0000256" key="3">
    <source>
        <dbReference type="ARBA" id="ARBA00001972"/>
    </source>
</evidence>
<comment type="caution">
    <text evidence="17">The sequence shown here is derived from an EMBL/GenBank/DDBJ whole genome shotgun (WGS) entry which is preliminary data.</text>
</comment>
<dbReference type="EC" id="2.7.1.33" evidence="7"/>
<reference evidence="17" key="1">
    <citation type="submission" date="2024-01" db="EMBL/GenBank/DDBJ databases">
        <title>Genome sequence of Mycoplasma ciconiae type strain DSM 25251.</title>
        <authorList>
            <person name="Spergser J."/>
        </authorList>
    </citation>
    <scope>NUCLEOTIDE SEQUENCE [LARGE SCALE GENOMIC DNA]</scope>
    <source>
        <strain evidence="17">DSM 25251</strain>
    </source>
</reference>
<comment type="cofactor">
    <cofactor evidence="2">
        <name>K(+)</name>
        <dbReference type="ChEBI" id="CHEBI:29103"/>
    </cofactor>
</comment>
<dbReference type="InterPro" id="IPR043129">
    <property type="entry name" value="ATPase_NBD"/>
</dbReference>
<comment type="cofactor">
    <cofactor evidence="3">
        <name>NH4(+)</name>
        <dbReference type="ChEBI" id="CHEBI:28938"/>
    </cofactor>
</comment>
<dbReference type="PANTHER" id="PTHR34265:SF1">
    <property type="entry name" value="TYPE III PANTOTHENATE KINASE"/>
    <property type="match status" value="1"/>
</dbReference>
<keyword evidence="14" id="KW-0173">Coenzyme A biosynthesis</keyword>
<keyword evidence="11 17" id="KW-0418">Kinase</keyword>
<proteinExistence type="inferred from homology"/>
<comment type="pathway">
    <text evidence="5">Cofactor biosynthesis; coenzyme A biosynthesis; CoA from (R)-pantothenate: step 1/5.</text>
</comment>
<dbReference type="EMBL" id="JAZDWZ010000005">
    <property type="protein sequence ID" value="MEE3928318.1"/>
    <property type="molecule type" value="Genomic_DNA"/>
</dbReference>
<dbReference type="RefSeq" id="WP_330500732.1">
    <property type="nucleotide sequence ID" value="NZ_JAZDWZ010000005.1"/>
</dbReference>
<evidence type="ECO:0000313" key="18">
    <source>
        <dbReference type="Proteomes" id="UP001344817"/>
    </source>
</evidence>
<keyword evidence="9 17" id="KW-0808">Transferase</keyword>
<gene>
    <name evidence="17" type="ORF">V2E24_01880</name>
</gene>
<comment type="subcellular location">
    <subcellularLocation>
        <location evidence="4">Cytoplasm</location>
    </subcellularLocation>
</comment>
<evidence type="ECO:0000256" key="8">
    <source>
        <dbReference type="ARBA" id="ARBA00022490"/>
    </source>
</evidence>
<evidence type="ECO:0000256" key="12">
    <source>
        <dbReference type="ARBA" id="ARBA00022840"/>
    </source>
</evidence>
<dbReference type="PANTHER" id="PTHR34265">
    <property type="entry name" value="TYPE III PANTOTHENATE KINASE"/>
    <property type="match status" value="1"/>
</dbReference>
<evidence type="ECO:0000313" key="17">
    <source>
        <dbReference type="EMBL" id="MEE3928318.1"/>
    </source>
</evidence>
<dbReference type="SUPFAM" id="SSF53067">
    <property type="entry name" value="Actin-like ATPase domain"/>
    <property type="match status" value="2"/>
</dbReference>
<evidence type="ECO:0000256" key="4">
    <source>
        <dbReference type="ARBA" id="ARBA00004496"/>
    </source>
</evidence>
<evidence type="ECO:0000256" key="14">
    <source>
        <dbReference type="ARBA" id="ARBA00022993"/>
    </source>
</evidence>
<evidence type="ECO:0000256" key="15">
    <source>
        <dbReference type="ARBA" id="ARBA00038036"/>
    </source>
</evidence>
<accession>A0ABU7MMB4</accession>
<keyword evidence="12" id="KW-0067">ATP-binding</keyword>
<evidence type="ECO:0000256" key="10">
    <source>
        <dbReference type="ARBA" id="ARBA00022741"/>
    </source>
</evidence>
<dbReference type="InterPro" id="IPR004619">
    <property type="entry name" value="Type_III_PanK"/>
</dbReference>
<keyword evidence="13" id="KW-0630">Potassium</keyword>
<keyword evidence="10" id="KW-0547">Nucleotide-binding</keyword>
<dbReference type="Gene3D" id="3.30.420.40">
    <property type="match status" value="2"/>
</dbReference>
<organism evidence="17 18">
    <name type="scientific">Mycoplasmopsis ciconiae</name>
    <dbReference type="NCBI Taxonomy" id="561067"/>
    <lineage>
        <taxon>Bacteria</taxon>
        <taxon>Bacillati</taxon>
        <taxon>Mycoplasmatota</taxon>
        <taxon>Mycoplasmoidales</taxon>
        <taxon>Metamycoplasmataceae</taxon>
        <taxon>Mycoplasmopsis</taxon>
    </lineage>
</organism>
<comment type="similarity">
    <text evidence="15">Belongs to the type III pantothenate kinase family.</text>
</comment>
<evidence type="ECO:0000256" key="9">
    <source>
        <dbReference type="ARBA" id="ARBA00022679"/>
    </source>
</evidence>
<evidence type="ECO:0000256" key="2">
    <source>
        <dbReference type="ARBA" id="ARBA00001958"/>
    </source>
</evidence>
<evidence type="ECO:0000256" key="16">
    <source>
        <dbReference type="ARBA" id="ARBA00040883"/>
    </source>
</evidence>
<keyword evidence="8" id="KW-0963">Cytoplasm</keyword>
<evidence type="ECO:0000256" key="6">
    <source>
        <dbReference type="ARBA" id="ARBA00011738"/>
    </source>
</evidence>
<dbReference type="Pfam" id="PF03309">
    <property type="entry name" value="Pan_kinase"/>
    <property type="match status" value="1"/>
</dbReference>
<keyword evidence="18" id="KW-1185">Reference proteome</keyword>
<dbReference type="GO" id="GO:0004594">
    <property type="term" value="F:pantothenate kinase activity"/>
    <property type="evidence" value="ECO:0007669"/>
    <property type="project" value="UniProtKB-EC"/>
</dbReference>
<sequence>MSRVVVIDGGNTFLKVAHFEDDQIKFIKEYKNTAIQQDMSILFNDLNHFCNQCTLVYGSVNNYTNQLIDIIKQKYNFKNYFEINSQIKLNFEIDKQINKNKVGVDILGGCAYAAHLNKNALVFLLGTAMVGIFVQNNVMKLASIAPGAGSSVNHLISKADGLKHLEFDYQFNKQMGANTLDSIKSGYFHILNGFILSLKDYINTEFDQLNYSTFISGGDVKNIQIQNTQKIENIVIKGYFLLYKLNNL</sequence>
<evidence type="ECO:0000256" key="5">
    <source>
        <dbReference type="ARBA" id="ARBA00005225"/>
    </source>
</evidence>
<comment type="catalytic activity">
    <reaction evidence="1">
        <text>(R)-pantothenate + ATP = (R)-4'-phosphopantothenate + ADP + H(+)</text>
        <dbReference type="Rhea" id="RHEA:16373"/>
        <dbReference type="ChEBI" id="CHEBI:10986"/>
        <dbReference type="ChEBI" id="CHEBI:15378"/>
        <dbReference type="ChEBI" id="CHEBI:29032"/>
        <dbReference type="ChEBI" id="CHEBI:30616"/>
        <dbReference type="ChEBI" id="CHEBI:456216"/>
        <dbReference type="EC" id="2.7.1.33"/>
    </reaction>
</comment>
<comment type="subunit">
    <text evidence="6">Homodimer.</text>
</comment>
<protein>
    <recommendedName>
        <fullName evidence="16">Type III pantothenate kinase</fullName>
        <ecNumber evidence="7">2.7.1.33</ecNumber>
    </recommendedName>
</protein>
<dbReference type="Proteomes" id="UP001344817">
    <property type="component" value="Unassembled WGS sequence"/>
</dbReference>
<name>A0ABU7MMB4_9BACT</name>